<dbReference type="InterPro" id="IPR001537">
    <property type="entry name" value="SpoU_MeTrfase"/>
</dbReference>
<dbReference type="GO" id="GO:0003723">
    <property type="term" value="F:RNA binding"/>
    <property type="evidence" value="ECO:0007669"/>
    <property type="project" value="InterPro"/>
</dbReference>
<dbReference type="InterPro" id="IPR029026">
    <property type="entry name" value="tRNA_m1G_MTases_N"/>
</dbReference>
<keyword evidence="5" id="KW-1185">Reference proteome</keyword>
<keyword evidence="1 4" id="KW-0489">Methyltransferase</keyword>
<dbReference type="InterPro" id="IPR029028">
    <property type="entry name" value="Alpha/beta_knot_MTases"/>
</dbReference>
<dbReference type="EMBL" id="CP021330">
    <property type="protein sequence ID" value="AVX03734.1"/>
    <property type="molecule type" value="Genomic_DNA"/>
</dbReference>
<evidence type="ECO:0000259" key="3">
    <source>
        <dbReference type="Pfam" id="PF00588"/>
    </source>
</evidence>
<evidence type="ECO:0000313" key="5">
    <source>
        <dbReference type="Proteomes" id="UP000258927"/>
    </source>
</evidence>
<protein>
    <submittedName>
        <fullName evidence="4">tRNA (Guanosine(18)-2'-O)-methyltransferase</fullName>
    </submittedName>
</protein>
<accession>A0A2R4MCR7</accession>
<dbReference type="Gene3D" id="3.40.1280.10">
    <property type="match status" value="1"/>
</dbReference>
<evidence type="ECO:0000313" key="4">
    <source>
        <dbReference type="EMBL" id="AVX03734.1"/>
    </source>
</evidence>
<dbReference type="KEGG" id="mmyr:MXMO3_01203"/>
<evidence type="ECO:0000256" key="2">
    <source>
        <dbReference type="ARBA" id="ARBA00022679"/>
    </source>
</evidence>
<dbReference type="SUPFAM" id="SSF75217">
    <property type="entry name" value="alpha/beta knot"/>
    <property type="match status" value="1"/>
</dbReference>
<proteinExistence type="predicted"/>
<dbReference type="GO" id="GO:0032259">
    <property type="term" value="P:methylation"/>
    <property type="evidence" value="ECO:0007669"/>
    <property type="project" value="UniProtKB-KW"/>
</dbReference>
<dbReference type="GO" id="GO:0006396">
    <property type="term" value="P:RNA processing"/>
    <property type="evidence" value="ECO:0007669"/>
    <property type="project" value="InterPro"/>
</dbReference>
<feature type="domain" description="tRNA/rRNA methyltransferase SpoU type" evidence="3">
    <location>
        <begin position="11"/>
        <end position="143"/>
    </location>
</feature>
<dbReference type="STRING" id="1122213.GCA_000423365_01593"/>
<keyword evidence="2 4" id="KW-0808">Transferase</keyword>
<evidence type="ECO:0000256" key="1">
    <source>
        <dbReference type="ARBA" id="ARBA00022603"/>
    </source>
</evidence>
<dbReference type="Proteomes" id="UP000258927">
    <property type="component" value="Chromosome"/>
</dbReference>
<gene>
    <name evidence="4" type="ORF">MXMO3_01203</name>
</gene>
<dbReference type="Pfam" id="PF00588">
    <property type="entry name" value="SpoU_methylase"/>
    <property type="match status" value="1"/>
</dbReference>
<sequence length="180" mass="19831">MGESMRGYFAIGAEKISKMQNFGNLARTGHGFGASFCFTVAASRLRLNDMVSDTSRSLTNMPYYAWDKPNDITLPDRCQLVGIELTDDAIDLPSFRHPTQAAYILGPERASLSPEIMEMCDHIIKIPTSFCLNVATAGAIVMYDRIATLGRFAPRPVRVGGPVEPKPIHVQGSQKRRTPI</sequence>
<organism evidence="4 5">
    <name type="scientific">Maritalea myrionectae</name>
    <dbReference type="NCBI Taxonomy" id="454601"/>
    <lineage>
        <taxon>Bacteria</taxon>
        <taxon>Pseudomonadati</taxon>
        <taxon>Pseudomonadota</taxon>
        <taxon>Alphaproteobacteria</taxon>
        <taxon>Hyphomicrobiales</taxon>
        <taxon>Devosiaceae</taxon>
        <taxon>Maritalea</taxon>
    </lineage>
</organism>
<name>A0A2R4MCR7_9HYPH</name>
<dbReference type="CDD" id="cd18098">
    <property type="entry name" value="SpoU-like"/>
    <property type="match status" value="1"/>
</dbReference>
<dbReference type="AlphaFoldDB" id="A0A2R4MCR7"/>
<reference evidence="4 5" key="1">
    <citation type="submission" date="2017-05" db="EMBL/GenBank/DDBJ databases">
        <title>Genome Analysis of Maritalea myrionectae HL2708#5.</title>
        <authorList>
            <consortium name="Cotde Inc.-PKNU"/>
            <person name="Jang D."/>
            <person name="Oh H.-M."/>
        </authorList>
    </citation>
    <scope>NUCLEOTIDE SEQUENCE [LARGE SCALE GENOMIC DNA]</scope>
    <source>
        <strain evidence="4 5">HL2708#5</strain>
    </source>
</reference>
<dbReference type="GO" id="GO:0008173">
    <property type="term" value="F:RNA methyltransferase activity"/>
    <property type="evidence" value="ECO:0007669"/>
    <property type="project" value="InterPro"/>
</dbReference>